<dbReference type="RefSeq" id="WP_210218992.1">
    <property type="nucleotide sequence ID" value="NZ_CP072793.1"/>
</dbReference>
<dbReference type="InterPro" id="IPR006426">
    <property type="entry name" value="Asn_synth_AEB"/>
</dbReference>
<evidence type="ECO:0000256" key="1">
    <source>
        <dbReference type="ARBA" id="ARBA00005187"/>
    </source>
</evidence>
<keyword evidence="6" id="KW-0315">Glutamine amidotransferase</keyword>
<dbReference type="GO" id="GO:0004066">
    <property type="term" value="F:asparagine synthase (glutamine-hydrolyzing) activity"/>
    <property type="evidence" value="ECO:0007669"/>
    <property type="project" value="UniProtKB-EC"/>
</dbReference>
<name>A0A975F9H7_9GAMM</name>
<evidence type="ECO:0000313" key="10">
    <source>
        <dbReference type="EMBL" id="QTR53476.1"/>
    </source>
</evidence>
<dbReference type="Pfam" id="PF00733">
    <property type="entry name" value="Asn_synthase"/>
    <property type="match status" value="1"/>
</dbReference>
<dbReference type="InterPro" id="IPR014729">
    <property type="entry name" value="Rossmann-like_a/b/a_fold"/>
</dbReference>
<dbReference type="CDD" id="cd01991">
    <property type="entry name" value="Asn_synthase_B_C"/>
    <property type="match status" value="1"/>
</dbReference>
<evidence type="ECO:0000256" key="8">
    <source>
        <dbReference type="PIRSR" id="PIRSR001589-2"/>
    </source>
</evidence>
<comment type="pathway">
    <text evidence="1">Amino-acid biosynthesis; L-asparagine biosynthesis; L-asparagine from L-aspartate (L-Gln route): step 1/1.</text>
</comment>
<dbReference type="PROSITE" id="PS51278">
    <property type="entry name" value="GATASE_TYPE_2"/>
    <property type="match status" value="1"/>
</dbReference>
<accession>A0A975F9H7</accession>
<evidence type="ECO:0000256" key="2">
    <source>
        <dbReference type="ARBA" id="ARBA00005752"/>
    </source>
</evidence>
<dbReference type="CDD" id="cd00712">
    <property type="entry name" value="AsnB"/>
    <property type="match status" value="1"/>
</dbReference>
<dbReference type="InterPro" id="IPR001962">
    <property type="entry name" value="Asn_synthase"/>
</dbReference>
<dbReference type="PIRSF" id="PIRSF001589">
    <property type="entry name" value="Asn_synthetase_glu-h"/>
    <property type="match status" value="1"/>
</dbReference>
<keyword evidence="5 8" id="KW-0067">ATP-binding</keyword>
<dbReference type="InterPro" id="IPR017932">
    <property type="entry name" value="GATase_2_dom"/>
</dbReference>
<dbReference type="NCBIfam" id="TIGR01536">
    <property type="entry name" value="asn_synth_AEB"/>
    <property type="match status" value="1"/>
</dbReference>
<dbReference type="Gene3D" id="3.60.20.10">
    <property type="entry name" value="Glutamine Phosphoribosylpyrophosphate, subunit 1, domain 1"/>
    <property type="match status" value="1"/>
</dbReference>
<feature type="domain" description="Glutamine amidotransferase type-2" evidence="9">
    <location>
        <begin position="2"/>
        <end position="246"/>
    </location>
</feature>
<dbReference type="GO" id="GO:0005524">
    <property type="term" value="F:ATP binding"/>
    <property type="evidence" value="ECO:0007669"/>
    <property type="project" value="UniProtKB-KW"/>
</dbReference>
<comment type="catalytic activity">
    <reaction evidence="7">
        <text>L-aspartate + L-glutamine + ATP + H2O = L-asparagine + L-glutamate + AMP + diphosphate + H(+)</text>
        <dbReference type="Rhea" id="RHEA:12228"/>
        <dbReference type="ChEBI" id="CHEBI:15377"/>
        <dbReference type="ChEBI" id="CHEBI:15378"/>
        <dbReference type="ChEBI" id="CHEBI:29985"/>
        <dbReference type="ChEBI" id="CHEBI:29991"/>
        <dbReference type="ChEBI" id="CHEBI:30616"/>
        <dbReference type="ChEBI" id="CHEBI:33019"/>
        <dbReference type="ChEBI" id="CHEBI:58048"/>
        <dbReference type="ChEBI" id="CHEBI:58359"/>
        <dbReference type="ChEBI" id="CHEBI:456215"/>
        <dbReference type="EC" id="6.3.5.4"/>
    </reaction>
</comment>
<sequence>MCGIAGYSLSTMKNTVFDLKTLSHLIAHRGPDDEGFVLIDRTRQEHFSYASSRSPSTIKNILQECPPSDCPPHNIGMSHVRYSIIDLSTDGHQPMWSQCQSVCLTFNGEIYNYIELRQELSNKGYVFLTKTDTEVLLAGYLIWKEHVFERINGFFAIALYDKKKNSILLARDRIGKAHLYYVKKNNHYYWSSEIKSLLGINIISRDAIRQEAIQDFVIHGQRDTNGTFWQGIYDFPPAHYSWIQHDQPFQPIRYWQLPEQRQTSNEIGRQEASEELRHLLQNALTLRMRADVKVGFELSGGLDSSALVGIACGMMGQTIDAYTIKFNDPSANEEGYARQVAQHYPKQLNYHVIEPQNTDFWEEANYFVDLQEEPFHSPNLHTNQTLRRHLKKQGIHVVITGAASDELLAGYASEYQGVYLKYLLKNQEYQNFYQALMHNNESTMTYGLKKLVMSQFNDNTINQVTTLLSPARHILRNTTSATRFPMAGNTFNQRVMANMTYRMMNYWLRSSSKSDYGIPIETRSPFLDYHIIEYCMQLPPEYLIHQGWQKHILRLAVEPLLPSSIAWRKIKMGFPFPYKTWLTQNKTIFLEKTKDIDCPFIDIKSLYSRYDILVRDAPILLWRIFSTLLWWKKVIEQRQL</sequence>
<proteinExistence type="inferred from homology"/>
<protein>
    <recommendedName>
        <fullName evidence="3">asparagine synthase (glutamine-hydrolyzing)</fullName>
        <ecNumber evidence="3">6.3.5.4</ecNumber>
    </recommendedName>
</protein>
<comment type="similarity">
    <text evidence="2">Belongs to the asparagine synthetase family.</text>
</comment>
<evidence type="ECO:0000256" key="7">
    <source>
        <dbReference type="ARBA" id="ARBA00048741"/>
    </source>
</evidence>
<feature type="binding site" evidence="8">
    <location>
        <position position="324"/>
    </location>
    <ligand>
        <name>ATP</name>
        <dbReference type="ChEBI" id="CHEBI:30616"/>
    </ligand>
</feature>
<evidence type="ECO:0000256" key="4">
    <source>
        <dbReference type="ARBA" id="ARBA00022741"/>
    </source>
</evidence>
<organism evidence="10 11">
    <name type="scientific">Thiothrix unzii</name>
    <dbReference type="NCBI Taxonomy" id="111769"/>
    <lineage>
        <taxon>Bacteria</taxon>
        <taxon>Pseudomonadati</taxon>
        <taxon>Pseudomonadota</taxon>
        <taxon>Gammaproteobacteria</taxon>
        <taxon>Thiotrichales</taxon>
        <taxon>Thiotrichaceae</taxon>
        <taxon>Thiothrix</taxon>
    </lineage>
</organism>
<dbReference type="Proteomes" id="UP000672009">
    <property type="component" value="Chromosome"/>
</dbReference>
<dbReference type="GO" id="GO:0006529">
    <property type="term" value="P:asparagine biosynthetic process"/>
    <property type="evidence" value="ECO:0007669"/>
    <property type="project" value="InterPro"/>
</dbReference>
<dbReference type="PANTHER" id="PTHR43284:SF1">
    <property type="entry name" value="ASPARAGINE SYNTHETASE"/>
    <property type="match status" value="1"/>
</dbReference>
<evidence type="ECO:0000256" key="3">
    <source>
        <dbReference type="ARBA" id="ARBA00012737"/>
    </source>
</evidence>
<evidence type="ECO:0000256" key="6">
    <source>
        <dbReference type="ARBA" id="ARBA00022962"/>
    </source>
</evidence>
<keyword evidence="4 8" id="KW-0547">Nucleotide-binding</keyword>
<dbReference type="Pfam" id="PF13537">
    <property type="entry name" value="GATase_7"/>
    <property type="match status" value="1"/>
</dbReference>
<dbReference type="Gene3D" id="3.40.50.620">
    <property type="entry name" value="HUPs"/>
    <property type="match status" value="1"/>
</dbReference>
<dbReference type="InterPro" id="IPR029055">
    <property type="entry name" value="Ntn_hydrolases_N"/>
</dbReference>
<dbReference type="KEGG" id="tun:J9260_17530"/>
<evidence type="ECO:0000259" key="9">
    <source>
        <dbReference type="PROSITE" id="PS51278"/>
    </source>
</evidence>
<dbReference type="EC" id="6.3.5.4" evidence="3"/>
<dbReference type="AlphaFoldDB" id="A0A975F9H7"/>
<gene>
    <name evidence="10" type="primary">asnB</name>
    <name evidence="10" type="ORF">J9260_17530</name>
</gene>
<dbReference type="SUPFAM" id="SSF56235">
    <property type="entry name" value="N-terminal nucleophile aminohydrolases (Ntn hydrolases)"/>
    <property type="match status" value="1"/>
</dbReference>
<evidence type="ECO:0000313" key="11">
    <source>
        <dbReference type="Proteomes" id="UP000672009"/>
    </source>
</evidence>
<dbReference type="EMBL" id="CP072793">
    <property type="protein sequence ID" value="QTR53476.1"/>
    <property type="molecule type" value="Genomic_DNA"/>
</dbReference>
<dbReference type="InterPro" id="IPR033738">
    <property type="entry name" value="AsnB_N"/>
</dbReference>
<dbReference type="PANTHER" id="PTHR43284">
    <property type="entry name" value="ASPARAGINE SYNTHETASE (GLUTAMINE-HYDROLYZING)"/>
    <property type="match status" value="1"/>
</dbReference>
<keyword evidence="11" id="KW-1185">Reference proteome</keyword>
<dbReference type="InterPro" id="IPR051786">
    <property type="entry name" value="ASN_synthetase/amidase"/>
</dbReference>
<feature type="binding site" evidence="8">
    <location>
        <position position="132"/>
    </location>
    <ligand>
        <name>L-glutamine</name>
        <dbReference type="ChEBI" id="CHEBI:58359"/>
    </ligand>
</feature>
<dbReference type="SUPFAM" id="SSF52402">
    <property type="entry name" value="Adenine nucleotide alpha hydrolases-like"/>
    <property type="match status" value="1"/>
</dbReference>
<evidence type="ECO:0000256" key="5">
    <source>
        <dbReference type="ARBA" id="ARBA00022840"/>
    </source>
</evidence>
<reference evidence="10" key="1">
    <citation type="submission" date="2021-04" db="EMBL/GenBank/DDBJ databases">
        <title>Genomics, taxonomy and metabolism of representatives of sulfur bacteria of the genus Thiothrix: Thiothrix fructosivorans QT, Thiothrix unzii A1T and three new species, Thiothrix subterranea sp. nov., Thiothrix litoralis sp. nov. and 'Candidatus Thiothrix anitrata' sp. nov.</title>
        <authorList>
            <person name="Ravin N.V."/>
            <person name="Smolyakov D."/>
            <person name="Rudenko T.S."/>
            <person name="Mardanov A.V."/>
            <person name="Beletsky A.V."/>
            <person name="Markov N.D."/>
            <person name="Fomenkov A.I."/>
            <person name="Roberts R.J."/>
            <person name="Karnachuk O.V."/>
            <person name="Novikov A."/>
            <person name="Grabovich M.Y."/>
        </authorList>
    </citation>
    <scope>NUCLEOTIDE SEQUENCE</scope>
    <source>
        <strain evidence="10">A1</strain>
    </source>
</reference>
<keyword evidence="10" id="KW-0436">Ligase</keyword>